<dbReference type="Proteomes" id="UP000290289">
    <property type="component" value="Chromosome 16"/>
</dbReference>
<sequence>MSNSDCSCVHETFWELTGFGFCKNSEVKRERGQSIPRMGDPLRSSACVGSQKQNREELVGGDVPYMYMLTSSWHEAFGELTDFGFHRNSEVKRVRASAISRWYEAFWEHTSFGFHRNSEVKRVRARAIPGWVIRREVLV</sequence>
<organism evidence="1 2">
    <name type="scientific">Malus domestica</name>
    <name type="common">Apple</name>
    <name type="synonym">Pyrus malus</name>
    <dbReference type="NCBI Taxonomy" id="3750"/>
    <lineage>
        <taxon>Eukaryota</taxon>
        <taxon>Viridiplantae</taxon>
        <taxon>Streptophyta</taxon>
        <taxon>Embryophyta</taxon>
        <taxon>Tracheophyta</taxon>
        <taxon>Spermatophyta</taxon>
        <taxon>Magnoliopsida</taxon>
        <taxon>eudicotyledons</taxon>
        <taxon>Gunneridae</taxon>
        <taxon>Pentapetalae</taxon>
        <taxon>rosids</taxon>
        <taxon>fabids</taxon>
        <taxon>Rosales</taxon>
        <taxon>Rosaceae</taxon>
        <taxon>Amygdaloideae</taxon>
        <taxon>Maleae</taxon>
        <taxon>Malus</taxon>
    </lineage>
</organism>
<name>A0A498HMC7_MALDO</name>
<dbReference type="AlphaFoldDB" id="A0A498HMC7"/>
<accession>A0A498HMC7</accession>
<dbReference type="EMBL" id="RDQH01000342">
    <property type="protein sequence ID" value="RXH70537.1"/>
    <property type="molecule type" value="Genomic_DNA"/>
</dbReference>
<evidence type="ECO:0000313" key="1">
    <source>
        <dbReference type="EMBL" id="RXH70537.1"/>
    </source>
</evidence>
<comment type="caution">
    <text evidence="1">The sequence shown here is derived from an EMBL/GenBank/DDBJ whole genome shotgun (WGS) entry which is preliminary data.</text>
</comment>
<protein>
    <submittedName>
        <fullName evidence="1">Uncharacterized protein</fullName>
    </submittedName>
</protein>
<proteinExistence type="predicted"/>
<reference evidence="1 2" key="1">
    <citation type="submission" date="2018-10" db="EMBL/GenBank/DDBJ databases">
        <title>A high-quality apple genome assembly.</title>
        <authorList>
            <person name="Hu J."/>
        </authorList>
    </citation>
    <scope>NUCLEOTIDE SEQUENCE [LARGE SCALE GENOMIC DNA]</scope>
    <source>
        <strain evidence="2">cv. HFTH1</strain>
        <tissue evidence="1">Young leaf</tissue>
    </source>
</reference>
<evidence type="ECO:0000313" key="2">
    <source>
        <dbReference type="Proteomes" id="UP000290289"/>
    </source>
</evidence>
<keyword evidence="2" id="KW-1185">Reference proteome</keyword>
<gene>
    <name evidence="1" type="ORF">DVH24_013283</name>
</gene>